<comment type="caution">
    <text evidence="2">The sequence shown here is derived from an EMBL/GenBank/DDBJ whole genome shotgun (WGS) entry which is preliminary data.</text>
</comment>
<sequence length="668" mass="75849">MKRAKWEPSQSSVICSKHFIAEDFTRRLDLNIEGQGTPLTPWLQRDDFGICAIPSIHASAIEAHSKPQSDRQRRMAVKAAMREHTDLSAEGEPQRKAAREAATSEASTSGEDDHPPVDETVIECSHQQKQLEISSSDPPEFDDLSTVEECGNCMMLKETNRQLLNRVKTLSVTVAKRRKERKNELRKHRRKGLHQHKCHQTTDFPPGEEFSDKEGGSDSEVESLVEDEDGTNTLHEVELEDYESEYKTETETETETGTESDEESGDKSTWEKTFAQSQSTSSSCPSYCYCSSFAIPARQTIQQWKPVRLRKLFPTIHLYWQNYQKQMLTKLKTLSNGVTIAGDGQHDSMGHSAKFCAYTIFCCTVPMIIHFALVQRNDAGSSPAMEFMAFKQCMNFLIAYGVVITTFISDRHVSIASHMKKVLNRIVHYFDIWHLKKRTVVYDKLCGALTNNALVKGIKQASPFAQTSCLEGFHSVLNHFAPKMIAYSYIGMYCRHILAAVHSNFNLQREVQHRGRDRVERVKVSYPKFKNGEACVRDVRVKPNFDYVEDIYQTFVNASKDELHKAATKLKDSIPAPMNTMFEKQPREEALQKRAERSKMVTRDVPPTTPVSQFPESSSKGSTKRKSSSQQTKKSSKPHYCAACKRPMKGHGKFLDCPKNKNEGMDNV</sequence>
<dbReference type="AlphaFoldDB" id="A0A2B4RCB8"/>
<protein>
    <recommendedName>
        <fullName evidence="4">THAP-type domain-containing protein</fullName>
    </recommendedName>
</protein>
<organism evidence="2 3">
    <name type="scientific">Stylophora pistillata</name>
    <name type="common">Smooth cauliflower coral</name>
    <dbReference type="NCBI Taxonomy" id="50429"/>
    <lineage>
        <taxon>Eukaryota</taxon>
        <taxon>Metazoa</taxon>
        <taxon>Cnidaria</taxon>
        <taxon>Anthozoa</taxon>
        <taxon>Hexacorallia</taxon>
        <taxon>Scleractinia</taxon>
        <taxon>Astrocoeniina</taxon>
        <taxon>Pocilloporidae</taxon>
        <taxon>Stylophora</taxon>
    </lineage>
</organism>
<feature type="region of interest" description="Disordered" evidence="1">
    <location>
        <begin position="177"/>
        <end position="272"/>
    </location>
</feature>
<evidence type="ECO:0008006" key="4">
    <source>
        <dbReference type="Google" id="ProtNLM"/>
    </source>
</evidence>
<gene>
    <name evidence="2" type="ORF">AWC38_SpisGene21397</name>
</gene>
<feature type="compositionally biased region" description="Low complexity" evidence="1">
    <location>
        <begin position="100"/>
        <end position="109"/>
    </location>
</feature>
<feature type="compositionally biased region" description="Basic and acidic residues" evidence="1">
    <location>
        <begin position="63"/>
        <end position="73"/>
    </location>
</feature>
<proteinExistence type="predicted"/>
<accession>A0A2B4RCB8</accession>
<feature type="compositionally biased region" description="Basic residues" evidence="1">
    <location>
        <begin position="177"/>
        <end position="199"/>
    </location>
</feature>
<feature type="region of interest" description="Disordered" evidence="1">
    <location>
        <begin position="62"/>
        <end position="118"/>
    </location>
</feature>
<dbReference type="PANTHER" id="PTHR31751:SF40">
    <property type="match status" value="1"/>
</dbReference>
<feature type="compositionally biased region" description="Basic and acidic residues" evidence="1">
    <location>
        <begin position="80"/>
        <end position="99"/>
    </location>
</feature>
<reference evidence="3" key="1">
    <citation type="journal article" date="2017" name="bioRxiv">
        <title>Comparative analysis of the genomes of Stylophora pistillata and Acropora digitifera provides evidence for extensive differences between species of corals.</title>
        <authorList>
            <person name="Voolstra C.R."/>
            <person name="Li Y."/>
            <person name="Liew Y.J."/>
            <person name="Baumgarten S."/>
            <person name="Zoccola D."/>
            <person name="Flot J.-F."/>
            <person name="Tambutte S."/>
            <person name="Allemand D."/>
            <person name="Aranda M."/>
        </authorList>
    </citation>
    <scope>NUCLEOTIDE SEQUENCE [LARGE SCALE GENOMIC DNA]</scope>
</reference>
<dbReference type="PANTHER" id="PTHR31751">
    <property type="entry name" value="SI:CH211-108C17.2-RELATED-RELATED"/>
    <property type="match status" value="1"/>
</dbReference>
<dbReference type="Proteomes" id="UP000225706">
    <property type="component" value="Unassembled WGS sequence"/>
</dbReference>
<dbReference type="OrthoDB" id="7312725at2759"/>
<evidence type="ECO:0000256" key="1">
    <source>
        <dbReference type="SAM" id="MobiDB-lite"/>
    </source>
</evidence>
<feature type="compositionally biased region" description="Basic and acidic residues" evidence="1">
    <location>
        <begin position="653"/>
        <end position="668"/>
    </location>
</feature>
<feature type="compositionally biased region" description="Basic and acidic residues" evidence="1">
    <location>
        <begin position="584"/>
        <end position="602"/>
    </location>
</feature>
<feature type="compositionally biased region" description="Acidic residues" evidence="1">
    <location>
        <begin position="217"/>
        <end position="230"/>
    </location>
</feature>
<feature type="region of interest" description="Disordered" evidence="1">
    <location>
        <begin position="576"/>
        <end position="668"/>
    </location>
</feature>
<feature type="compositionally biased region" description="Acidic residues" evidence="1">
    <location>
        <begin position="251"/>
        <end position="264"/>
    </location>
</feature>
<evidence type="ECO:0000313" key="2">
    <source>
        <dbReference type="EMBL" id="PFX14443.1"/>
    </source>
</evidence>
<evidence type="ECO:0000313" key="3">
    <source>
        <dbReference type="Proteomes" id="UP000225706"/>
    </source>
</evidence>
<dbReference type="EMBL" id="LSMT01000779">
    <property type="protein sequence ID" value="PFX14443.1"/>
    <property type="molecule type" value="Genomic_DNA"/>
</dbReference>
<keyword evidence="3" id="KW-1185">Reference proteome</keyword>
<name>A0A2B4RCB8_STYPI</name>